<dbReference type="Gene3D" id="1.10.10.10">
    <property type="entry name" value="Winged helix-like DNA-binding domain superfamily/Winged helix DNA-binding domain"/>
    <property type="match status" value="1"/>
</dbReference>
<dbReference type="Pfam" id="PF09339">
    <property type="entry name" value="HTH_IclR"/>
    <property type="match status" value="1"/>
</dbReference>
<organism evidence="6 7">
    <name type="scientific">Halogranum gelatinilyticum</name>
    <dbReference type="NCBI Taxonomy" id="660521"/>
    <lineage>
        <taxon>Archaea</taxon>
        <taxon>Methanobacteriati</taxon>
        <taxon>Methanobacteriota</taxon>
        <taxon>Stenosarchaea group</taxon>
        <taxon>Halobacteria</taxon>
        <taxon>Halobacteriales</taxon>
        <taxon>Haloferacaceae</taxon>
    </lineage>
</organism>
<dbReference type="GO" id="GO:0045892">
    <property type="term" value="P:negative regulation of DNA-templated transcription"/>
    <property type="evidence" value="ECO:0007669"/>
    <property type="project" value="TreeGrafter"/>
</dbReference>
<keyword evidence="3" id="KW-0804">Transcription</keyword>
<dbReference type="InterPro" id="IPR029016">
    <property type="entry name" value="GAF-like_dom_sf"/>
</dbReference>
<dbReference type="PROSITE" id="PS51078">
    <property type="entry name" value="ICLR_ED"/>
    <property type="match status" value="1"/>
</dbReference>
<protein>
    <submittedName>
        <fullName evidence="6">Transcriptional regulator, IclR family</fullName>
    </submittedName>
</protein>
<keyword evidence="1" id="KW-0805">Transcription regulation</keyword>
<dbReference type="RefSeq" id="WP_089700281.1">
    <property type="nucleotide sequence ID" value="NZ_FNHL01000010.1"/>
</dbReference>
<name>A0A1H0AC42_9EURY</name>
<dbReference type="InterPro" id="IPR011991">
    <property type="entry name" value="ArsR-like_HTH"/>
</dbReference>
<dbReference type="PANTHER" id="PTHR30136:SF35">
    <property type="entry name" value="HTH-TYPE TRANSCRIPTIONAL REGULATOR RV1719"/>
    <property type="match status" value="1"/>
</dbReference>
<dbReference type="InterPro" id="IPR014757">
    <property type="entry name" value="Tscrpt_reg_IclR_C"/>
</dbReference>
<reference evidence="7" key="1">
    <citation type="submission" date="2016-10" db="EMBL/GenBank/DDBJ databases">
        <authorList>
            <person name="Varghese N."/>
            <person name="Submissions S."/>
        </authorList>
    </citation>
    <scope>NUCLEOTIDE SEQUENCE [LARGE SCALE GENOMIC DNA]</scope>
    <source>
        <strain evidence="7">CGMCC 1.10119</strain>
    </source>
</reference>
<evidence type="ECO:0000259" key="5">
    <source>
        <dbReference type="PROSITE" id="PS51078"/>
    </source>
</evidence>
<proteinExistence type="predicted"/>
<evidence type="ECO:0000256" key="2">
    <source>
        <dbReference type="ARBA" id="ARBA00023125"/>
    </source>
</evidence>
<dbReference type="PANTHER" id="PTHR30136">
    <property type="entry name" value="HELIX-TURN-HELIX TRANSCRIPTIONAL REGULATOR, ICLR FAMILY"/>
    <property type="match status" value="1"/>
</dbReference>
<dbReference type="SUPFAM" id="SSF55781">
    <property type="entry name" value="GAF domain-like"/>
    <property type="match status" value="1"/>
</dbReference>
<evidence type="ECO:0000256" key="1">
    <source>
        <dbReference type="ARBA" id="ARBA00023015"/>
    </source>
</evidence>
<dbReference type="InterPro" id="IPR050707">
    <property type="entry name" value="HTH_MetabolicPath_Reg"/>
</dbReference>
<dbReference type="Pfam" id="PF01614">
    <property type="entry name" value="IclR_C"/>
    <property type="match status" value="1"/>
</dbReference>
<dbReference type="GO" id="GO:0003700">
    <property type="term" value="F:DNA-binding transcription factor activity"/>
    <property type="evidence" value="ECO:0007669"/>
    <property type="project" value="TreeGrafter"/>
</dbReference>
<keyword evidence="7" id="KW-1185">Reference proteome</keyword>
<keyword evidence="2" id="KW-0238">DNA-binding</keyword>
<dbReference type="SUPFAM" id="SSF46785">
    <property type="entry name" value="Winged helix' DNA-binding domain"/>
    <property type="match status" value="1"/>
</dbReference>
<sequence>MADRTNSDSPRLLKTVSRAFDVVRALEDLDGAGVTELADELEMSKSAVYNHLMTLRDNKFVVKEGNTYSLSLQFLLLGEYVRNHNQLYREGKSVLEGLAETTGEYAHLSTEQHGLGVNLYKVRGEKAVGSDYQTSKLQKPDYLHFSATGKSILAHLPEERVEEIIDRYGLVRKTANTITDRDALVAELETIRDRGYAYNDEEEIEGLQAIGAPVLNRHGKVLGSVSVSGPRRRMEETEYHEMVVDEVTNAANVIEVNINMAESESESPDFF</sequence>
<evidence type="ECO:0000313" key="6">
    <source>
        <dbReference type="EMBL" id="SDN31139.1"/>
    </source>
</evidence>
<dbReference type="AlphaFoldDB" id="A0A1H0AC42"/>
<dbReference type="InterPro" id="IPR005471">
    <property type="entry name" value="Tscrpt_reg_IclR_N"/>
</dbReference>
<dbReference type="Gene3D" id="3.30.450.40">
    <property type="match status" value="1"/>
</dbReference>
<evidence type="ECO:0000259" key="4">
    <source>
        <dbReference type="PROSITE" id="PS51077"/>
    </source>
</evidence>
<evidence type="ECO:0000256" key="3">
    <source>
        <dbReference type="ARBA" id="ARBA00023163"/>
    </source>
</evidence>
<dbReference type="EMBL" id="FNHL01000010">
    <property type="protein sequence ID" value="SDN31139.1"/>
    <property type="molecule type" value="Genomic_DNA"/>
</dbReference>
<dbReference type="InterPro" id="IPR036388">
    <property type="entry name" value="WH-like_DNA-bd_sf"/>
</dbReference>
<dbReference type="InterPro" id="IPR036390">
    <property type="entry name" value="WH_DNA-bd_sf"/>
</dbReference>
<evidence type="ECO:0000313" key="7">
    <source>
        <dbReference type="Proteomes" id="UP000199451"/>
    </source>
</evidence>
<gene>
    <name evidence="6" type="ORF">SAMN04487949_0020</name>
</gene>
<dbReference type="SMART" id="SM00346">
    <property type="entry name" value="HTH_ICLR"/>
    <property type="match status" value="1"/>
</dbReference>
<accession>A0A1H0AC42</accession>
<dbReference type="OrthoDB" id="14763at2157"/>
<dbReference type="CDD" id="cd00090">
    <property type="entry name" value="HTH_ARSR"/>
    <property type="match status" value="1"/>
</dbReference>
<feature type="domain" description="HTH iclR-type" evidence="4">
    <location>
        <begin position="13"/>
        <end position="72"/>
    </location>
</feature>
<dbReference type="PROSITE" id="PS51077">
    <property type="entry name" value="HTH_ICLR"/>
    <property type="match status" value="1"/>
</dbReference>
<dbReference type="GO" id="GO:0003677">
    <property type="term" value="F:DNA binding"/>
    <property type="evidence" value="ECO:0007669"/>
    <property type="project" value="UniProtKB-KW"/>
</dbReference>
<dbReference type="Proteomes" id="UP000199451">
    <property type="component" value="Unassembled WGS sequence"/>
</dbReference>
<feature type="domain" description="IclR-ED" evidence="5">
    <location>
        <begin position="73"/>
        <end position="260"/>
    </location>
</feature>